<protein>
    <submittedName>
        <fullName evidence="1">Uncharacterized protein</fullName>
    </submittedName>
</protein>
<dbReference type="EMBL" id="OU594942">
    <property type="protein sequence ID" value="CAG9277063.1"/>
    <property type="molecule type" value="Genomic_DNA"/>
</dbReference>
<dbReference type="AlphaFoldDB" id="A0A8J9X0X3"/>
<gene>
    <name evidence="1" type="ORF">PTTT1_LOCUS2684</name>
</gene>
<sequence>MLMATKMKAMAGQITLLRGGCLFGSPCCFFIPSRLSLELRASRSQSTSTMDLVDSKECTPLTSTLHFYEKRDFDPSLKSSPKICKDLGKSNWHTLLNASASRSLPFIVESCELDLIQAAKDRDYYDKIVLLVSCCELDIPRDSHEESTLSGRGVGQALSLSRRTANFCNRETGFLPELILVPPLRCIIETAMFSFPQSSPHSLSAAEWICHPHVQDIVAHPSKPGVSDPQPLVSAKIEILENTDSLLQWIQKRSERVIVGKLNCCLGPWYAATPVVSYLIGFFYRLTVASDSPWLQAFSCSLRYSRGAECFREGELRAVGLHFL</sequence>
<organism evidence="1">
    <name type="scientific">Phaeodactylum tricornutum</name>
    <name type="common">Diatom</name>
    <dbReference type="NCBI Taxonomy" id="2850"/>
    <lineage>
        <taxon>Eukaryota</taxon>
        <taxon>Sar</taxon>
        <taxon>Stramenopiles</taxon>
        <taxon>Ochrophyta</taxon>
        <taxon>Bacillariophyta</taxon>
        <taxon>Bacillariophyceae</taxon>
        <taxon>Bacillariophycidae</taxon>
        <taxon>Naviculales</taxon>
        <taxon>Phaeodactylaceae</taxon>
        <taxon>Phaeodactylum</taxon>
    </lineage>
</organism>
<accession>A0A8J9X0X3</accession>
<reference evidence="1" key="1">
    <citation type="submission" date="2022-02" db="EMBL/GenBank/DDBJ databases">
        <authorList>
            <person name="Giguere J D."/>
        </authorList>
    </citation>
    <scope>NUCLEOTIDE SEQUENCE</scope>
    <source>
        <strain evidence="1">CCAP 1055/1</strain>
    </source>
</reference>
<name>A0A8J9X0X3_PHATR</name>
<proteinExistence type="predicted"/>
<evidence type="ECO:0000313" key="1">
    <source>
        <dbReference type="EMBL" id="CAG9277063.1"/>
    </source>
</evidence>
<dbReference type="Proteomes" id="UP000836788">
    <property type="component" value="Chromosome 1"/>
</dbReference>